<evidence type="ECO:0000256" key="3">
    <source>
        <dbReference type="ARBA" id="ARBA00022617"/>
    </source>
</evidence>
<dbReference type="PANTHER" id="PTHR13932">
    <property type="entry name" value="COPROPORPHYRINIGEN III OXIDASE"/>
    <property type="match status" value="1"/>
</dbReference>
<keyword evidence="8 9" id="KW-0143">Chaperone</keyword>
<evidence type="ECO:0000256" key="7">
    <source>
        <dbReference type="ARBA" id="ARBA00023014"/>
    </source>
</evidence>
<dbReference type="InterPro" id="IPR004559">
    <property type="entry name" value="HemW-like"/>
</dbReference>
<dbReference type="GO" id="GO:0004109">
    <property type="term" value="F:coproporphyrinogen oxidase activity"/>
    <property type="evidence" value="ECO:0007669"/>
    <property type="project" value="InterPro"/>
</dbReference>
<comment type="function">
    <text evidence="9">Probably acts as a heme chaperone, transferring heme to an unknown acceptor. Binds one molecule of heme per monomer, possibly covalently. Binds 1 [4Fe-4S] cluster. The cluster is coordinated with 3 cysteines and an exchangeable S-adenosyl-L-methionine.</text>
</comment>
<protein>
    <recommendedName>
        <fullName evidence="2 9">Heme chaperone HemW</fullName>
    </recommendedName>
</protein>
<dbReference type="EMBL" id="WJIF01000014">
    <property type="protein sequence ID" value="MRG61559.1"/>
    <property type="molecule type" value="Genomic_DNA"/>
</dbReference>
<dbReference type="SFLD" id="SFLDG01065">
    <property type="entry name" value="anaerobic_coproporphyrinogen-I"/>
    <property type="match status" value="1"/>
</dbReference>
<evidence type="ECO:0000313" key="11">
    <source>
        <dbReference type="EMBL" id="MRG61559.1"/>
    </source>
</evidence>
<dbReference type="SFLD" id="SFLDF00562">
    <property type="entry name" value="HemN-like__clustered_with_heat"/>
    <property type="match status" value="1"/>
</dbReference>
<dbReference type="RefSeq" id="WP_312855315.1">
    <property type="nucleotide sequence ID" value="NZ_WJIF01000014.1"/>
</dbReference>
<dbReference type="Proteomes" id="UP000431080">
    <property type="component" value="Unassembled WGS sequence"/>
</dbReference>
<comment type="caution">
    <text evidence="11">The sequence shown here is derived from an EMBL/GenBank/DDBJ whole genome shotgun (WGS) entry which is preliminary data.</text>
</comment>
<comment type="subcellular location">
    <subcellularLocation>
        <location evidence="9">Cytoplasm</location>
    </subcellularLocation>
</comment>
<reference evidence="11 12" key="1">
    <citation type="submission" date="2019-10" db="EMBL/GenBank/DDBJ databases">
        <authorList>
            <person name="Nie G."/>
            <person name="Ming H."/>
            <person name="Yi B."/>
        </authorList>
    </citation>
    <scope>NUCLEOTIDE SEQUENCE [LARGE SCALE GENOMIC DNA]</scope>
    <source>
        <strain evidence="11 12">CFH 90414</strain>
    </source>
</reference>
<sequence length="412" mass="44323">MAGPLPLGDPAPADGLLPASAAIGADDRAFGVYVHVPFCRVRCGYCDFNTYTADELRGARRSDYAGQAIDEIRMSRRVLEGSGVRSREASTVFFGGGTPTLLPTGDLVSMLGAIRDEFGLVAGAEVTTEANPDSVDRDDLARLAAGGFTRVSFGMQSAVPHVLATLDRTHDPERVPLVVGWAREAGLDVSLDLIYGTPGESLADWRRSVEAVLAERPDHVSAYALIVEDGTKLARQIRRGEVAEPSDDLEADMYELADDLLAAAGYEWYEVSNWATRVEQRSRHNLGYWRGDDWWGVGPGAHSHVGGVRWWNAKHPAAYAERLAAGVSPAVGRETLDAATRETERVLLTSRIREGLAIESLPAAGRHAVAALIADGLVEARTALAGRLVLTRRGRLLADAVVRRLLDPVGPS</sequence>
<dbReference type="Pfam" id="PF04055">
    <property type="entry name" value="Radical_SAM"/>
    <property type="match status" value="1"/>
</dbReference>
<keyword evidence="7 9" id="KW-0411">Iron-sulfur</keyword>
<gene>
    <name evidence="11" type="ORF">GE115_17005</name>
</gene>
<accession>A0A6I2FAC7</accession>
<dbReference type="GO" id="GO:0046872">
    <property type="term" value="F:metal ion binding"/>
    <property type="evidence" value="ECO:0007669"/>
    <property type="project" value="UniProtKB-UniRule"/>
</dbReference>
<dbReference type="NCBIfam" id="TIGR00539">
    <property type="entry name" value="hemN_rel"/>
    <property type="match status" value="1"/>
</dbReference>
<dbReference type="SFLD" id="SFLDG01082">
    <property type="entry name" value="B12-binding_domain_containing"/>
    <property type="match status" value="1"/>
</dbReference>
<keyword evidence="3 9" id="KW-0349">Heme</keyword>
<dbReference type="SFLD" id="SFLDS00029">
    <property type="entry name" value="Radical_SAM"/>
    <property type="match status" value="1"/>
</dbReference>
<dbReference type="InterPro" id="IPR006638">
    <property type="entry name" value="Elp3/MiaA/NifB-like_rSAM"/>
</dbReference>
<keyword evidence="5 9" id="KW-0479">Metal-binding</keyword>
<proteinExistence type="inferred from homology"/>
<evidence type="ECO:0000256" key="4">
    <source>
        <dbReference type="ARBA" id="ARBA00022691"/>
    </source>
</evidence>
<dbReference type="GO" id="GO:0006779">
    <property type="term" value="P:porphyrin-containing compound biosynthetic process"/>
    <property type="evidence" value="ECO:0007669"/>
    <property type="project" value="InterPro"/>
</dbReference>
<keyword evidence="9" id="KW-0963">Cytoplasm</keyword>
<dbReference type="GO" id="GO:0005737">
    <property type="term" value="C:cytoplasm"/>
    <property type="evidence" value="ECO:0007669"/>
    <property type="project" value="UniProtKB-SubCell"/>
</dbReference>
<keyword evidence="9" id="KW-0004">4Fe-4S</keyword>
<organism evidence="11 12">
    <name type="scientific">Agromyces agglutinans</name>
    <dbReference type="NCBI Taxonomy" id="2662258"/>
    <lineage>
        <taxon>Bacteria</taxon>
        <taxon>Bacillati</taxon>
        <taxon>Actinomycetota</taxon>
        <taxon>Actinomycetes</taxon>
        <taxon>Micrococcales</taxon>
        <taxon>Microbacteriaceae</taxon>
        <taxon>Agromyces</taxon>
    </lineage>
</organism>
<evidence type="ECO:0000256" key="5">
    <source>
        <dbReference type="ARBA" id="ARBA00022723"/>
    </source>
</evidence>
<dbReference type="InterPro" id="IPR058240">
    <property type="entry name" value="rSAM_sf"/>
</dbReference>
<evidence type="ECO:0000256" key="9">
    <source>
        <dbReference type="RuleBase" id="RU364116"/>
    </source>
</evidence>
<evidence type="ECO:0000259" key="10">
    <source>
        <dbReference type="PROSITE" id="PS51918"/>
    </source>
</evidence>
<name>A0A6I2FAC7_9MICO</name>
<keyword evidence="12" id="KW-1185">Reference proteome</keyword>
<evidence type="ECO:0000256" key="8">
    <source>
        <dbReference type="ARBA" id="ARBA00023186"/>
    </source>
</evidence>
<comment type="similarity">
    <text evidence="1">Belongs to the anaerobic coproporphyrinogen-III oxidase family. HemW subfamily.</text>
</comment>
<evidence type="ECO:0000256" key="2">
    <source>
        <dbReference type="ARBA" id="ARBA00017228"/>
    </source>
</evidence>
<dbReference type="SMART" id="SM00729">
    <property type="entry name" value="Elp3"/>
    <property type="match status" value="1"/>
</dbReference>
<dbReference type="Gene3D" id="3.20.20.70">
    <property type="entry name" value="Aldolase class I"/>
    <property type="match status" value="1"/>
</dbReference>
<dbReference type="InterPro" id="IPR007197">
    <property type="entry name" value="rSAM"/>
</dbReference>
<dbReference type="GO" id="GO:0051539">
    <property type="term" value="F:4 iron, 4 sulfur cluster binding"/>
    <property type="evidence" value="ECO:0007669"/>
    <property type="project" value="UniProtKB-UniRule"/>
</dbReference>
<dbReference type="CDD" id="cd01335">
    <property type="entry name" value="Radical_SAM"/>
    <property type="match status" value="1"/>
</dbReference>
<feature type="domain" description="Radical SAM core" evidence="10">
    <location>
        <begin position="24"/>
        <end position="267"/>
    </location>
</feature>
<evidence type="ECO:0000313" key="12">
    <source>
        <dbReference type="Proteomes" id="UP000431080"/>
    </source>
</evidence>
<dbReference type="InterPro" id="IPR034505">
    <property type="entry name" value="Coproporphyrinogen-III_oxidase"/>
</dbReference>
<dbReference type="PROSITE" id="PS51918">
    <property type="entry name" value="RADICAL_SAM"/>
    <property type="match status" value="1"/>
</dbReference>
<keyword evidence="4 9" id="KW-0949">S-adenosyl-L-methionine</keyword>
<evidence type="ECO:0000256" key="1">
    <source>
        <dbReference type="ARBA" id="ARBA00006100"/>
    </source>
</evidence>
<dbReference type="PANTHER" id="PTHR13932:SF5">
    <property type="entry name" value="RADICAL S-ADENOSYL METHIONINE DOMAIN-CONTAINING PROTEIN 1, MITOCHONDRIAL"/>
    <property type="match status" value="1"/>
</dbReference>
<dbReference type="SUPFAM" id="SSF102114">
    <property type="entry name" value="Radical SAM enzymes"/>
    <property type="match status" value="1"/>
</dbReference>
<dbReference type="InterPro" id="IPR013785">
    <property type="entry name" value="Aldolase_TIM"/>
</dbReference>
<keyword evidence="6 9" id="KW-0408">Iron</keyword>
<dbReference type="AlphaFoldDB" id="A0A6I2FAC7"/>
<evidence type="ECO:0000256" key="6">
    <source>
        <dbReference type="ARBA" id="ARBA00023004"/>
    </source>
</evidence>